<accession>A0ABT2B5J5</accession>
<feature type="domain" description="HTH lysR-type" evidence="2">
    <location>
        <begin position="1"/>
        <end position="46"/>
    </location>
</feature>
<proteinExistence type="predicted"/>
<evidence type="ECO:0000259" key="2">
    <source>
        <dbReference type="PROSITE" id="PS50931"/>
    </source>
</evidence>
<protein>
    <submittedName>
        <fullName evidence="3">LysR family transcriptional regulator</fullName>
    </submittedName>
</protein>
<dbReference type="Pfam" id="PF00126">
    <property type="entry name" value="HTH_1"/>
    <property type="match status" value="1"/>
</dbReference>
<dbReference type="Proteomes" id="UP001205612">
    <property type="component" value="Unassembled WGS sequence"/>
</dbReference>
<comment type="caution">
    <text evidence="3">The sequence shown here is derived from an EMBL/GenBank/DDBJ whole genome shotgun (WGS) entry which is preliminary data.</text>
</comment>
<name>A0ABT2B5J5_9ACTN</name>
<dbReference type="Gene3D" id="1.10.10.10">
    <property type="entry name" value="Winged helix-like DNA-binding domain superfamily/Winged helix DNA-binding domain"/>
    <property type="match status" value="1"/>
</dbReference>
<feature type="region of interest" description="Disordered" evidence="1">
    <location>
        <begin position="150"/>
        <end position="186"/>
    </location>
</feature>
<dbReference type="SUPFAM" id="SSF46785">
    <property type="entry name" value="Winged helix' DNA-binding domain"/>
    <property type="match status" value="1"/>
</dbReference>
<organism evidence="3 4">
    <name type="scientific">Streptomyces pyxinicus</name>
    <dbReference type="NCBI Taxonomy" id="2970331"/>
    <lineage>
        <taxon>Bacteria</taxon>
        <taxon>Bacillati</taxon>
        <taxon>Actinomycetota</taxon>
        <taxon>Actinomycetes</taxon>
        <taxon>Kitasatosporales</taxon>
        <taxon>Streptomycetaceae</taxon>
        <taxon>Streptomyces</taxon>
    </lineage>
</organism>
<sequence length="201" mass="21561">MDEGSATRAPGLLRMTPPAVTNGIQALERSLGPVLVERLPGGAGPTRLDSTIVVQRMAESGTGADLLPKSPWPRAPPTAGSPGREQESRRARLHAGPVTVRRGRTGRSRDPVEDRLRRVERELNRIRTPSLASGRRSVSPCWLTGPCRTAHSGARTHQPNDQMTGKELPGTSATTGLRSPRSPLRPGALTLRKLTVKNCAP</sequence>
<dbReference type="PROSITE" id="PS50931">
    <property type="entry name" value="HTH_LYSR"/>
    <property type="match status" value="1"/>
</dbReference>
<dbReference type="EMBL" id="JANUGP010000016">
    <property type="protein sequence ID" value="MCS0603631.1"/>
    <property type="molecule type" value="Genomic_DNA"/>
</dbReference>
<dbReference type="InterPro" id="IPR036390">
    <property type="entry name" value="WH_DNA-bd_sf"/>
</dbReference>
<feature type="region of interest" description="Disordered" evidence="1">
    <location>
        <begin position="61"/>
        <end position="94"/>
    </location>
</feature>
<evidence type="ECO:0000313" key="4">
    <source>
        <dbReference type="Proteomes" id="UP001205612"/>
    </source>
</evidence>
<dbReference type="InterPro" id="IPR000847">
    <property type="entry name" value="LysR_HTH_N"/>
</dbReference>
<dbReference type="InterPro" id="IPR036388">
    <property type="entry name" value="WH-like_DNA-bd_sf"/>
</dbReference>
<reference evidence="3 4" key="1">
    <citation type="submission" date="2022-08" db="EMBL/GenBank/DDBJ databases">
        <authorList>
            <person name="Somphong A."/>
            <person name="Phongsopitanun W."/>
        </authorList>
    </citation>
    <scope>NUCLEOTIDE SEQUENCE [LARGE SCALE GENOMIC DNA]</scope>
    <source>
        <strain evidence="3 4">LP11</strain>
    </source>
</reference>
<keyword evidence="4" id="KW-1185">Reference proteome</keyword>
<evidence type="ECO:0000256" key="1">
    <source>
        <dbReference type="SAM" id="MobiDB-lite"/>
    </source>
</evidence>
<gene>
    <name evidence="3" type="ORF">NX794_20785</name>
</gene>
<evidence type="ECO:0000313" key="3">
    <source>
        <dbReference type="EMBL" id="MCS0603631.1"/>
    </source>
</evidence>
<dbReference type="RefSeq" id="WP_258780118.1">
    <property type="nucleotide sequence ID" value="NZ_JANUGP010000016.1"/>
</dbReference>